<dbReference type="Proteomes" id="UP000471521">
    <property type="component" value="Unassembled WGS sequence"/>
</dbReference>
<dbReference type="CDD" id="cd00156">
    <property type="entry name" value="REC"/>
    <property type="match status" value="1"/>
</dbReference>
<feature type="coiled-coil region" evidence="8">
    <location>
        <begin position="515"/>
        <end position="558"/>
    </location>
</feature>
<dbReference type="AlphaFoldDB" id="A0A6B0SFJ2"/>
<gene>
    <name evidence="14" type="ORF">GRX66_03630</name>
</gene>
<dbReference type="InterPro" id="IPR036097">
    <property type="entry name" value="HisK_dim/P_sf"/>
</dbReference>
<feature type="domain" description="PAS" evidence="12">
    <location>
        <begin position="130"/>
        <end position="174"/>
    </location>
</feature>
<dbReference type="SMART" id="SM00388">
    <property type="entry name" value="HisKA"/>
    <property type="match status" value="1"/>
</dbReference>
<dbReference type="NCBIfam" id="TIGR00229">
    <property type="entry name" value="sensory_box"/>
    <property type="match status" value="2"/>
</dbReference>
<dbReference type="Gene3D" id="1.10.287.130">
    <property type="match status" value="1"/>
</dbReference>
<accession>A0A6B0SFJ2</accession>
<keyword evidence="15" id="KW-1185">Reference proteome</keyword>
<dbReference type="InterPro" id="IPR036890">
    <property type="entry name" value="HATPase_C_sf"/>
</dbReference>
<evidence type="ECO:0000256" key="5">
    <source>
        <dbReference type="ARBA" id="ARBA00022777"/>
    </source>
</evidence>
<dbReference type="Gene3D" id="3.30.450.20">
    <property type="entry name" value="PAS domain"/>
    <property type="match status" value="2"/>
</dbReference>
<name>A0A6B0SFJ2_9EURY</name>
<dbReference type="RefSeq" id="WP_159525312.1">
    <property type="nucleotide sequence ID" value="NZ_WUUU01000014.1"/>
</dbReference>
<feature type="modified residue" description="4-aspartylphosphate" evidence="7">
    <location>
        <position position="57"/>
    </location>
</feature>
<feature type="domain" description="PAC" evidence="13">
    <location>
        <begin position="206"/>
        <end position="256"/>
    </location>
</feature>
<evidence type="ECO:0000256" key="3">
    <source>
        <dbReference type="ARBA" id="ARBA00022553"/>
    </source>
</evidence>
<dbReference type="InterPro" id="IPR003018">
    <property type="entry name" value="GAF"/>
</dbReference>
<evidence type="ECO:0000313" key="14">
    <source>
        <dbReference type="EMBL" id="MXR19737.1"/>
    </source>
</evidence>
<comment type="caution">
    <text evidence="14">The sequence shown here is derived from an EMBL/GenBank/DDBJ whole genome shotgun (WGS) entry which is preliminary data.</text>
</comment>
<sequence>MPSVIRVLHVEDNPDFASLTAEFLEREADRLDVSTVHTPGDALDALADQRVDCVVSDYDLPEMDGIELLETIRSDHPDLPFVLFTGKGSEEVASDAISAGATDYLQKGRGVDQYAILANRILNAVGQRESRTSYREIFEKAADGIFLHDPETGGVNDVNPRAAEMLGYDREQLLEMEVGEFSADRPEFSQSEARQRVTAALEDGPLTFKWLFEASDGTEFWVEVHLKRAVINGQVQVIAMTRDISERKQHERRLREERDRRTALFENRTDAIAYIDFEDDEPVVQAVNASFEETFGHEEDGVVGERIDDVLVPGDADAPEAGNWAATGDQLDVEVTRETTDGERVFRLRTAPIHPGDTSTHGYVVYTDVTDRKERERRLQDQKEKVEALHDVTADIEASGTPEDVYEHVLDAAEDILNYDRGIVDAVEDGELVPVAVPEDIPQEEYHESTPVDADDSLSARAYRTGESLVVDDLADVDVQPAEPTYRSAITVPIDGYGMFQAVAEDRGAFDETDLDLTELLVKHARETLSRLDREAELREYAAELERQNERLDEFASVVSHDLRGPLNVADGRVELALEDCDSPHLDVAVDALDRMDQIVEQTLALAREGESVGDTEPLSLASMAEQSWHVIETTDAELRVDDDTTVEADPERLQHLLENLFRNAVEHGSTSPRSQASEDVSERAGSDVTVTVGPTEDGFYVADDGPGIPKNEREDVFEPGYTTAGDGTGFGLAIVAEIVEAHHGEIAVTESEDGGTRFEISGFRAA</sequence>
<dbReference type="PROSITE" id="PS50112">
    <property type="entry name" value="PAS"/>
    <property type="match status" value="1"/>
</dbReference>
<dbReference type="SUPFAM" id="SSF55874">
    <property type="entry name" value="ATPase domain of HSP90 chaperone/DNA topoisomerase II/histidine kinase"/>
    <property type="match status" value="1"/>
</dbReference>
<keyword evidence="8" id="KW-0175">Coiled coil</keyword>
<dbReference type="SMART" id="SM00387">
    <property type="entry name" value="HATPase_c"/>
    <property type="match status" value="1"/>
</dbReference>
<evidence type="ECO:0000259" key="12">
    <source>
        <dbReference type="PROSITE" id="PS50112"/>
    </source>
</evidence>
<dbReference type="EMBL" id="WUUU01000014">
    <property type="protein sequence ID" value="MXR19737.1"/>
    <property type="molecule type" value="Genomic_DNA"/>
</dbReference>
<reference evidence="14 15" key="1">
    <citation type="submission" date="2019-12" db="EMBL/GenBank/DDBJ databases">
        <title>Isolation and characterization of three novel carbon monoxide-oxidizing members of Halobacteria from salione crusts and soils.</title>
        <authorList>
            <person name="Myers M.R."/>
            <person name="King G.M."/>
        </authorList>
    </citation>
    <scope>NUCLEOTIDE SEQUENCE [LARGE SCALE GENOMIC DNA]</scope>
    <source>
        <strain evidence="14 15">PCN9</strain>
    </source>
</reference>
<dbReference type="SUPFAM" id="SSF55781">
    <property type="entry name" value="GAF domain-like"/>
    <property type="match status" value="1"/>
</dbReference>
<keyword evidence="5" id="KW-0418">Kinase</keyword>
<dbReference type="InterPro" id="IPR035965">
    <property type="entry name" value="PAS-like_dom_sf"/>
</dbReference>
<dbReference type="SUPFAM" id="SSF55785">
    <property type="entry name" value="PYP-like sensor domain (PAS domain)"/>
    <property type="match status" value="2"/>
</dbReference>
<dbReference type="SUPFAM" id="SSF47384">
    <property type="entry name" value="Homodimeric domain of signal transducing histidine kinase"/>
    <property type="match status" value="1"/>
</dbReference>
<dbReference type="PROSITE" id="PS50109">
    <property type="entry name" value="HIS_KIN"/>
    <property type="match status" value="1"/>
</dbReference>
<dbReference type="InterPro" id="IPR005467">
    <property type="entry name" value="His_kinase_dom"/>
</dbReference>
<proteinExistence type="predicted"/>
<dbReference type="PRINTS" id="PR00344">
    <property type="entry name" value="BCTRLSENSOR"/>
</dbReference>
<feature type="region of interest" description="Disordered" evidence="9">
    <location>
        <begin position="667"/>
        <end position="698"/>
    </location>
</feature>
<evidence type="ECO:0000256" key="7">
    <source>
        <dbReference type="PROSITE-ProRule" id="PRU00169"/>
    </source>
</evidence>
<dbReference type="Pfam" id="PF13426">
    <property type="entry name" value="PAS_9"/>
    <property type="match status" value="1"/>
</dbReference>
<dbReference type="InterPro" id="IPR000014">
    <property type="entry name" value="PAS"/>
</dbReference>
<evidence type="ECO:0000256" key="6">
    <source>
        <dbReference type="ARBA" id="ARBA00023012"/>
    </source>
</evidence>
<dbReference type="InterPro" id="IPR003661">
    <property type="entry name" value="HisK_dim/P_dom"/>
</dbReference>
<protein>
    <recommendedName>
        <fullName evidence="2">histidine kinase</fullName>
        <ecNumber evidence="2">2.7.13.3</ecNumber>
    </recommendedName>
</protein>
<dbReference type="Pfam" id="PF08448">
    <property type="entry name" value="PAS_4"/>
    <property type="match status" value="1"/>
</dbReference>
<dbReference type="InterPro" id="IPR004358">
    <property type="entry name" value="Sig_transdc_His_kin-like_C"/>
</dbReference>
<dbReference type="SUPFAM" id="SSF52172">
    <property type="entry name" value="CheY-like"/>
    <property type="match status" value="1"/>
</dbReference>
<organism evidence="14 15">
    <name type="scientific">Halobacterium bonnevillei</name>
    <dbReference type="NCBI Taxonomy" id="2692200"/>
    <lineage>
        <taxon>Archaea</taxon>
        <taxon>Methanobacteriati</taxon>
        <taxon>Methanobacteriota</taxon>
        <taxon>Stenosarchaea group</taxon>
        <taxon>Halobacteria</taxon>
        <taxon>Halobacteriales</taxon>
        <taxon>Halobacteriaceae</taxon>
        <taxon>Halobacterium</taxon>
    </lineage>
</organism>
<evidence type="ECO:0000256" key="8">
    <source>
        <dbReference type="SAM" id="Coils"/>
    </source>
</evidence>
<keyword evidence="4" id="KW-0808">Transferase</keyword>
<feature type="compositionally biased region" description="Polar residues" evidence="9">
    <location>
        <begin position="669"/>
        <end position="679"/>
    </location>
</feature>
<keyword evidence="6" id="KW-0902">Two-component regulatory system</keyword>
<dbReference type="PROSITE" id="PS50113">
    <property type="entry name" value="PAC"/>
    <property type="match status" value="1"/>
</dbReference>
<dbReference type="Pfam" id="PF00512">
    <property type="entry name" value="HisKA"/>
    <property type="match status" value="1"/>
</dbReference>
<dbReference type="InterPro" id="IPR013656">
    <property type="entry name" value="PAS_4"/>
</dbReference>
<dbReference type="InterPro" id="IPR050736">
    <property type="entry name" value="Sensor_HK_Regulatory"/>
</dbReference>
<evidence type="ECO:0000259" key="11">
    <source>
        <dbReference type="PROSITE" id="PS50110"/>
    </source>
</evidence>
<dbReference type="CDD" id="cd00075">
    <property type="entry name" value="HATPase"/>
    <property type="match status" value="1"/>
</dbReference>
<dbReference type="Pfam" id="PF00072">
    <property type="entry name" value="Response_reg"/>
    <property type="match status" value="1"/>
</dbReference>
<comment type="catalytic activity">
    <reaction evidence="1">
        <text>ATP + protein L-histidine = ADP + protein N-phospho-L-histidine.</text>
        <dbReference type="EC" id="2.7.13.3"/>
    </reaction>
</comment>
<evidence type="ECO:0000256" key="2">
    <source>
        <dbReference type="ARBA" id="ARBA00012438"/>
    </source>
</evidence>
<dbReference type="Gene3D" id="3.30.565.10">
    <property type="entry name" value="Histidine kinase-like ATPase, C-terminal domain"/>
    <property type="match status" value="1"/>
</dbReference>
<evidence type="ECO:0000256" key="9">
    <source>
        <dbReference type="SAM" id="MobiDB-lite"/>
    </source>
</evidence>
<dbReference type="InterPro" id="IPR029016">
    <property type="entry name" value="GAF-like_dom_sf"/>
</dbReference>
<keyword evidence="3 7" id="KW-0597">Phosphoprotein</keyword>
<dbReference type="PROSITE" id="PS50110">
    <property type="entry name" value="RESPONSE_REGULATORY"/>
    <property type="match status" value="1"/>
</dbReference>
<dbReference type="PANTHER" id="PTHR43711">
    <property type="entry name" value="TWO-COMPONENT HISTIDINE KINASE"/>
    <property type="match status" value="1"/>
</dbReference>
<dbReference type="Pfam" id="PF13185">
    <property type="entry name" value="GAF_2"/>
    <property type="match status" value="1"/>
</dbReference>
<dbReference type="Gene3D" id="3.40.50.2300">
    <property type="match status" value="1"/>
</dbReference>
<dbReference type="SMART" id="SM00091">
    <property type="entry name" value="PAS"/>
    <property type="match status" value="2"/>
</dbReference>
<dbReference type="InterPro" id="IPR003594">
    <property type="entry name" value="HATPase_dom"/>
</dbReference>
<dbReference type="OrthoDB" id="8127at2157"/>
<dbReference type="CDD" id="cd00130">
    <property type="entry name" value="PAS"/>
    <property type="match status" value="1"/>
</dbReference>
<evidence type="ECO:0000256" key="1">
    <source>
        <dbReference type="ARBA" id="ARBA00000085"/>
    </source>
</evidence>
<dbReference type="GO" id="GO:0000155">
    <property type="term" value="F:phosphorelay sensor kinase activity"/>
    <property type="evidence" value="ECO:0007669"/>
    <property type="project" value="InterPro"/>
</dbReference>
<dbReference type="InterPro" id="IPR000700">
    <property type="entry name" value="PAS-assoc_C"/>
</dbReference>
<evidence type="ECO:0000259" key="13">
    <source>
        <dbReference type="PROSITE" id="PS50113"/>
    </source>
</evidence>
<dbReference type="InterPro" id="IPR001789">
    <property type="entry name" value="Sig_transdc_resp-reg_receiver"/>
</dbReference>
<feature type="domain" description="Histidine kinase" evidence="10">
    <location>
        <begin position="558"/>
        <end position="762"/>
    </location>
</feature>
<evidence type="ECO:0000313" key="15">
    <source>
        <dbReference type="Proteomes" id="UP000471521"/>
    </source>
</evidence>
<dbReference type="EC" id="2.7.13.3" evidence="2"/>
<dbReference type="InterPro" id="IPR011006">
    <property type="entry name" value="CheY-like_superfamily"/>
</dbReference>
<evidence type="ECO:0000256" key="4">
    <source>
        <dbReference type="ARBA" id="ARBA00022679"/>
    </source>
</evidence>
<dbReference type="Gene3D" id="3.30.450.40">
    <property type="match status" value="1"/>
</dbReference>
<dbReference type="SMART" id="SM00448">
    <property type="entry name" value="REC"/>
    <property type="match status" value="1"/>
</dbReference>
<dbReference type="PANTHER" id="PTHR43711:SF1">
    <property type="entry name" value="HISTIDINE KINASE 1"/>
    <property type="match status" value="1"/>
</dbReference>
<dbReference type="Pfam" id="PF02518">
    <property type="entry name" value="HATPase_c"/>
    <property type="match status" value="1"/>
</dbReference>
<evidence type="ECO:0000259" key="10">
    <source>
        <dbReference type="PROSITE" id="PS50109"/>
    </source>
</evidence>
<dbReference type="CDD" id="cd00082">
    <property type="entry name" value="HisKA"/>
    <property type="match status" value="1"/>
</dbReference>
<feature type="domain" description="Response regulatory" evidence="11">
    <location>
        <begin position="6"/>
        <end position="122"/>
    </location>
</feature>